<protein>
    <recommendedName>
        <fullName evidence="4">Programmed cell death protein 7</fullName>
    </recommendedName>
</protein>
<dbReference type="GO" id="GO:0005689">
    <property type="term" value="C:U12-type spliceosomal complex"/>
    <property type="evidence" value="ECO:0007669"/>
    <property type="project" value="TreeGrafter"/>
</dbReference>
<evidence type="ECO:0008006" key="4">
    <source>
        <dbReference type="Google" id="ProtNLM"/>
    </source>
</evidence>
<comment type="caution">
    <text evidence="2">The sequence shown here is derived from an EMBL/GenBank/DDBJ whole genome shotgun (WGS) entry which is preliminary data.</text>
</comment>
<keyword evidence="1" id="KW-0175">Coiled coil</keyword>
<organism evidence="2 3">
    <name type="scientific">Pinctada imbricata</name>
    <name type="common">Atlantic pearl-oyster</name>
    <name type="synonym">Pinctada martensii</name>
    <dbReference type="NCBI Taxonomy" id="66713"/>
    <lineage>
        <taxon>Eukaryota</taxon>
        <taxon>Metazoa</taxon>
        <taxon>Spiralia</taxon>
        <taxon>Lophotrochozoa</taxon>
        <taxon>Mollusca</taxon>
        <taxon>Bivalvia</taxon>
        <taxon>Autobranchia</taxon>
        <taxon>Pteriomorphia</taxon>
        <taxon>Pterioida</taxon>
        <taxon>Pterioidea</taxon>
        <taxon>Pteriidae</taxon>
        <taxon>Pinctada</taxon>
    </lineage>
</organism>
<proteinExistence type="predicted"/>
<keyword evidence="3" id="KW-1185">Reference proteome</keyword>
<dbReference type="InterPro" id="IPR031974">
    <property type="entry name" value="PDCD7"/>
</dbReference>
<gene>
    <name evidence="2" type="ORF">FSP39_014664</name>
</gene>
<dbReference type="AlphaFoldDB" id="A0AA89BXE8"/>
<evidence type="ECO:0000313" key="3">
    <source>
        <dbReference type="Proteomes" id="UP001186944"/>
    </source>
</evidence>
<dbReference type="Pfam" id="PF16021">
    <property type="entry name" value="PDCD7"/>
    <property type="match status" value="1"/>
</dbReference>
<dbReference type="Proteomes" id="UP001186944">
    <property type="component" value="Unassembled WGS sequence"/>
</dbReference>
<dbReference type="EMBL" id="VSWD01000007">
    <property type="protein sequence ID" value="KAK3097934.1"/>
    <property type="molecule type" value="Genomic_DNA"/>
</dbReference>
<sequence length="595" mass="69839">MDSRPRVPFRPPFNTMNQTRASHINQTQKYHSSNIQSFPNQAQLQAPPNRQWRPPTGVPDESLQVFNTNSHGGPRFPMKQHEGFAFRDSSNAMFQHPPPNFLPNVTNRLNVPPPNNRFTMEVHPHQLPPMQQNQKQQVGMLQPAPHQTQNDIHENQGNQYASSYQQNTTTCRFPMPQPPPPQMSAQNSNQLNSNYIYRKETSRKFPEKVSHVGLNENDDREPHFNSEGNVMQYKKGQKQHYTQDPTRNDITWIDNWLNEIGKNKNDIVKDTKSSPEITSIGDADGKIRSMMLLMARLQQQTKNLRTMVTDSEVEWEGQVKEVLEMKNQLKVMKNSIQDAETISKLKRKLSMRRKKRERIKRKRKEDHEEKKAIIEHREELHKTLDNWQEQRRLEVEQKKQEVEMKKSADEILNEVRKKILDTTKLTDLHKGLQKLRKLRKDRMKQQGVFTNPVSDEKFDVVLQEQYVVLDKRKDTYLAEEKALKVMLETEQEDNKEKEREKALLIQRQKQEKQEKKDKEMLFGKPDFHGEEDGLYPFYQFYDQANHSFDSFVQIRRDWDSFIVPPSVPGGSRLPDGWVLPPEPSSPIWASALKDA</sequence>
<feature type="coiled-coil region" evidence="1">
    <location>
        <begin position="322"/>
        <end position="390"/>
    </location>
</feature>
<accession>A0AA89BXE8</accession>
<feature type="coiled-coil region" evidence="1">
    <location>
        <begin position="480"/>
        <end position="515"/>
    </location>
</feature>
<evidence type="ECO:0000256" key="1">
    <source>
        <dbReference type="SAM" id="Coils"/>
    </source>
</evidence>
<dbReference type="InterPro" id="IPR052831">
    <property type="entry name" value="Apoptosis_promoter"/>
</dbReference>
<dbReference type="PANTHER" id="PTHR48190:SF2">
    <property type="entry name" value="PROGRAMMED CELL DEATH PROTEIN 7"/>
    <property type="match status" value="1"/>
</dbReference>
<name>A0AA89BXE8_PINIB</name>
<evidence type="ECO:0000313" key="2">
    <source>
        <dbReference type="EMBL" id="KAK3097934.1"/>
    </source>
</evidence>
<reference evidence="2" key="1">
    <citation type="submission" date="2019-08" db="EMBL/GenBank/DDBJ databases">
        <title>The improved chromosome-level genome for the pearl oyster Pinctada fucata martensii using PacBio sequencing and Hi-C.</title>
        <authorList>
            <person name="Zheng Z."/>
        </authorList>
    </citation>
    <scope>NUCLEOTIDE SEQUENCE</scope>
    <source>
        <strain evidence="2">ZZ-2019</strain>
        <tissue evidence="2">Adductor muscle</tissue>
    </source>
</reference>
<dbReference type="PANTHER" id="PTHR48190">
    <property type="entry name" value="PROGRAMMED CELL DEATH PROTEIN 7"/>
    <property type="match status" value="1"/>
</dbReference>